<dbReference type="PANTHER" id="PTHR45709:SF2">
    <property type="entry name" value="LARGE SUBUNIT GTPASE 1 HOMOLOG"/>
    <property type="match status" value="1"/>
</dbReference>
<feature type="compositionally biased region" description="Acidic residues" evidence="5">
    <location>
        <begin position="280"/>
        <end position="290"/>
    </location>
</feature>
<keyword evidence="1" id="KW-0963">Cytoplasm</keyword>
<comment type="caution">
    <text evidence="7">The sequence shown here is derived from an EMBL/GenBank/DDBJ whole genome shotgun (WGS) entry which is preliminary data.</text>
</comment>
<gene>
    <name evidence="7" type="ORF">BLNAU_336</name>
</gene>
<dbReference type="EC" id="3.6.1.-" evidence="7"/>
<dbReference type="InterPro" id="IPR027417">
    <property type="entry name" value="P-loop_NTPase"/>
</dbReference>
<accession>A0ABQ9YKZ1</accession>
<reference evidence="7 8" key="1">
    <citation type="journal article" date="2022" name="bioRxiv">
        <title>Genomics of Preaxostyla Flagellates Illuminates Evolutionary Transitions and the Path Towards Mitochondrial Loss.</title>
        <authorList>
            <person name="Novak L.V.F."/>
            <person name="Treitli S.C."/>
            <person name="Pyrih J."/>
            <person name="Halakuc P."/>
            <person name="Pipaliya S.V."/>
            <person name="Vacek V."/>
            <person name="Brzon O."/>
            <person name="Soukal P."/>
            <person name="Eme L."/>
            <person name="Dacks J.B."/>
            <person name="Karnkowska A."/>
            <person name="Elias M."/>
            <person name="Hampl V."/>
        </authorList>
    </citation>
    <scope>NUCLEOTIDE SEQUENCE [LARGE SCALE GENOMIC DNA]</scope>
    <source>
        <strain evidence="7">NAU3</strain>
        <tissue evidence="7">Gut</tissue>
    </source>
</reference>
<dbReference type="InterPro" id="IPR043358">
    <property type="entry name" value="GNL1-like"/>
</dbReference>
<feature type="compositionally biased region" description="Basic and acidic residues" evidence="5">
    <location>
        <begin position="266"/>
        <end position="279"/>
    </location>
</feature>
<protein>
    <submittedName>
        <fullName evidence="7">Large subunit GTPase 1 like protein</fullName>
        <ecNumber evidence="7">3.6.1.-</ecNumber>
    </submittedName>
</protein>
<evidence type="ECO:0000256" key="5">
    <source>
        <dbReference type="SAM" id="MobiDB-lite"/>
    </source>
</evidence>
<dbReference type="InterPro" id="IPR006073">
    <property type="entry name" value="GTP-bd"/>
</dbReference>
<dbReference type="Proteomes" id="UP001281761">
    <property type="component" value="Unassembled WGS sequence"/>
</dbReference>
<proteinExistence type="predicted"/>
<dbReference type="PANTHER" id="PTHR45709">
    <property type="entry name" value="LARGE SUBUNIT GTPASE 1 HOMOLOG-RELATED"/>
    <property type="match status" value="1"/>
</dbReference>
<organism evidence="7 8">
    <name type="scientific">Blattamonas nauphoetae</name>
    <dbReference type="NCBI Taxonomy" id="2049346"/>
    <lineage>
        <taxon>Eukaryota</taxon>
        <taxon>Metamonada</taxon>
        <taxon>Preaxostyla</taxon>
        <taxon>Oxymonadida</taxon>
        <taxon>Blattamonas</taxon>
    </lineage>
</organism>
<keyword evidence="3 7" id="KW-0378">Hydrolase</keyword>
<evidence type="ECO:0000313" key="8">
    <source>
        <dbReference type="Proteomes" id="UP001281761"/>
    </source>
</evidence>
<dbReference type="Gene3D" id="3.40.50.300">
    <property type="entry name" value="P-loop containing nucleotide triphosphate hydrolases"/>
    <property type="match status" value="2"/>
</dbReference>
<evidence type="ECO:0000256" key="3">
    <source>
        <dbReference type="ARBA" id="ARBA00022801"/>
    </source>
</evidence>
<dbReference type="SUPFAM" id="SSF52540">
    <property type="entry name" value="P-loop containing nucleoside triphosphate hydrolases"/>
    <property type="match status" value="1"/>
</dbReference>
<keyword evidence="4" id="KW-0342">GTP-binding</keyword>
<dbReference type="Pfam" id="PF01926">
    <property type="entry name" value="MMR_HSR1"/>
    <property type="match status" value="1"/>
</dbReference>
<keyword evidence="2" id="KW-0547">Nucleotide-binding</keyword>
<evidence type="ECO:0000256" key="2">
    <source>
        <dbReference type="ARBA" id="ARBA00022741"/>
    </source>
</evidence>
<name>A0ABQ9YKZ1_9EUKA</name>
<evidence type="ECO:0000256" key="1">
    <source>
        <dbReference type="ARBA" id="ARBA00022490"/>
    </source>
</evidence>
<dbReference type="GO" id="GO:0016787">
    <property type="term" value="F:hydrolase activity"/>
    <property type="evidence" value="ECO:0007669"/>
    <property type="project" value="UniProtKB-KW"/>
</dbReference>
<feature type="compositionally biased region" description="Basic and acidic residues" evidence="5">
    <location>
        <begin position="291"/>
        <end position="308"/>
    </location>
</feature>
<feature type="region of interest" description="Disordered" evidence="5">
    <location>
        <begin position="577"/>
        <end position="607"/>
    </location>
</feature>
<evidence type="ECO:0000259" key="6">
    <source>
        <dbReference type="Pfam" id="PF01926"/>
    </source>
</evidence>
<feature type="domain" description="G" evidence="6">
    <location>
        <begin position="386"/>
        <end position="451"/>
    </location>
</feature>
<evidence type="ECO:0000313" key="7">
    <source>
        <dbReference type="EMBL" id="KAK2964420.1"/>
    </source>
</evidence>
<keyword evidence="8" id="KW-1185">Reference proteome</keyword>
<evidence type="ECO:0000256" key="4">
    <source>
        <dbReference type="ARBA" id="ARBA00023134"/>
    </source>
</evidence>
<feature type="region of interest" description="Disordered" evidence="5">
    <location>
        <begin position="258"/>
        <end position="324"/>
    </location>
</feature>
<feature type="compositionally biased region" description="Basic residues" evidence="5">
    <location>
        <begin position="592"/>
        <end position="607"/>
    </location>
</feature>
<sequence>MQLGKAIRKNIGTRTHRVAHGGGRHTVDLLDQTEERQNRLVSIMERNDIDEFLVNSQMAGRTFEATKDKVRIVNSAETQVVGQTTGQTSVEFGQSLENLNKGLSVPRRPPWYPEMTKEQIQSSENLAFLEWRRKLAGAEEDSINRVTPYEKNIDIWRQLWRVVENSNVLLIIADARNPLAFRSVDLEDYILNADAGYQILPSKSDGSDGVPLHRLDRSFLLLLNKADLLTENERTAWANYFNANNIQFAYFSAKLAEESNASNQPKTDEKESESEKEKDEEAENEEEREGDVESDKDAEPDEEKKEEEQPQPSQPPKSITNPSLVTLNTPTILTRQNLFDVLLTVYSSRVKGVDPRHPFSATRLNKGDDERGTDEEEIPSRRCLCVGLIGYPNVGKSSVLNCLMQKKCVATGSTPGKTKHLQTHWLKGEDAIGAGTDQMPYFLLLDCPGLVFPSWRKTTGDLLCDGIYPIDQMRDALEPISLILDRIPLQAFEAEYRLALAEVGAIQNKTEQARGLCAAFGLSKGFMTPHGQPDTSRAARVLLKDYVNGKLVFVHPPPQSTVNRYSELTKLPLHEATSLAHNPSVSRDEIHQKRKSQKRSHRGKRRK</sequence>
<dbReference type="EMBL" id="JARBJD010000002">
    <property type="protein sequence ID" value="KAK2964420.1"/>
    <property type="molecule type" value="Genomic_DNA"/>
</dbReference>